<name>A0A3S4T864_9BACT</name>
<sequence>MELSTRAIQFSLHKPKIVTAIMVLCTLIVGAFIVKVHVDTDPENMLSEHEAVRVFHDQTKKEFGLYDVVVLGVVNEHNPDGVFTPETLQRVYTLSKFAATLEDPEDPERRVVSRDIIAPDNVDNILQAGLGQVRFEWLMKEPPKTREEALKIRDYALANPLLKGTMVSEDGKALGIYLPITKKDFAHSVAEQLRKKD</sequence>
<feature type="transmembrane region" description="Helical" evidence="1">
    <location>
        <begin position="20"/>
        <end position="38"/>
    </location>
</feature>
<keyword evidence="1" id="KW-1133">Transmembrane helix</keyword>
<comment type="caution">
    <text evidence="2">The sequence shown here is derived from an EMBL/GenBank/DDBJ whole genome shotgun (WGS) entry which is preliminary data.</text>
</comment>
<reference evidence="2 3" key="1">
    <citation type="submission" date="2017-01" db="EMBL/GenBank/DDBJ databases">
        <title>The cable genome- insights into the physiology and evolution of filamentous bacteria capable of sulfide oxidation via long distance electron transfer.</title>
        <authorList>
            <person name="Schreiber L."/>
            <person name="Bjerg J.T."/>
            <person name="Boggild A."/>
            <person name="Van De Vossenberg J."/>
            <person name="Meysman F."/>
            <person name="Nielsen L.P."/>
            <person name="Schramm A."/>
            <person name="Kjeldsen K.U."/>
        </authorList>
    </citation>
    <scope>NUCLEOTIDE SEQUENCE [LARGE SCALE GENOMIC DNA]</scope>
    <source>
        <strain evidence="2">A2</strain>
    </source>
</reference>
<accession>A0A3S4T864</accession>
<dbReference type="AlphaFoldDB" id="A0A3S4T864"/>
<protein>
    <submittedName>
        <fullName evidence="2">Uncharacterized protein</fullName>
    </submittedName>
</protein>
<evidence type="ECO:0000313" key="3">
    <source>
        <dbReference type="Proteomes" id="UP000286862"/>
    </source>
</evidence>
<dbReference type="Proteomes" id="UP000286862">
    <property type="component" value="Unassembled WGS sequence"/>
</dbReference>
<evidence type="ECO:0000256" key="1">
    <source>
        <dbReference type="SAM" id="Phobius"/>
    </source>
</evidence>
<gene>
    <name evidence="2" type="ORF">VT99_12891</name>
</gene>
<dbReference type="EMBL" id="MTKQ01000289">
    <property type="protein sequence ID" value="RWX45096.1"/>
    <property type="molecule type" value="Genomic_DNA"/>
</dbReference>
<proteinExistence type="predicted"/>
<keyword evidence="1" id="KW-0472">Membrane</keyword>
<organism evidence="2 3">
    <name type="scientific">Candidatus Electrothrix marina</name>
    <dbReference type="NCBI Taxonomy" id="1859130"/>
    <lineage>
        <taxon>Bacteria</taxon>
        <taxon>Pseudomonadati</taxon>
        <taxon>Thermodesulfobacteriota</taxon>
        <taxon>Desulfobulbia</taxon>
        <taxon>Desulfobulbales</taxon>
        <taxon>Desulfobulbaceae</taxon>
        <taxon>Candidatus Electrothrix</taxon>
    </lineage>
</organism>
<evidence type="ECO:0000313" key="2">
    <source>
        <dbReference type="EMBL" id="RWX45096.1"/>
    </source>
</evidence>
<keyword evidence="1" id="KW-0812">Transmembrane</keyword>